<comment type="caution">
    <text evidence="1">The sequence shown here is derived from an EMBL/GenBank/DDBJ whole genome shotgun (WGS) entry which is preliminary data.</text>
</comment>
<evidence type="ECO:0000313" key="2">
    <source>
        <dbReference type="Proteomes" id="UP000052946"/>
    </source>
</evidence>
<reference evidence="1 2" key="2">
    <citation type="journal article" date="2016" name="Genome Announc.">
        <title>Draft Genome Sequence of Oceanobacillus picturae Heshi-B3, Isolated from Fermented Rice Bran in a Traditional Japanese Seafood Dish.</title>
        <authorList>
            <person name="Akuzawa S."/>
            <person name="Nagaoka J."/>
            <person name="Kanekatsu M."/>
            <person name="Kanesaki Y."/>
            <person name="Suzuki T."/>
        </authorList>
    </citation>
    <scope>NUCLEOTIDE SEQUENCE [LARGE SCALE GENOMIC DNA]</scope>
    <source>
        <strain evidence="1 2">Heshi-B3</strain>
    </source>
</reference>
<gene>
    <name evidence="1" type="ORF">OPHB3_1912</name>
</gene>
<proteinExistence type="predicted"/>
<name>A0A0U9H5J1_9BACI</name>
<dbReference type="Proteomes" id="UP000052946">
    <property type="component" value="Unassembled WGS sequence"/>
</dbReference>
<organism evidence="1 2">
    <name type="scientific">Oceanobacillus picturae</name>
    <dbReference type="NCBI Taxonomy" id="171693"/>
    <lineage>
        <taxon>Bacteria</taxon>
        <taxon>Bacillati</taxon>
        <taxon>Bacillota</taxon>
        <taxon>Bacilli</taxon>
        <taxon>Bacillales</taxon>
        <taxon>Bacillaceae</taxon>
        <taxon>Oceanobacillus</taxon>
    </lineage>
</organism>
<reference evidence="2" key="1">
    <citation type="submission" date="2015-07" db="EMBL/GenBank/DDBJ databases">
        <title>Draft Genome Sequence of Oceanobacillus picturae Heshi-B3 that Was Isolated from Fermented Rice Bran with Aging Salted Mackerel, Which Was Named Heshiko as Traditional Fermented Seafood in Japan.</title>
        <authorList>
            <person name="Akuzawa S."/>
            <person name="Nakagawa J."/>
            <person name="Kanekatsu T."/>
            <person name="Kanesaki Y."/>
            <person name="Suzuki T."/>
        </authorList>
    </citation>
    <scope>NUCLEOTIDE SEQUENCE [LARGE SCALE GENOMIC DNA]</scope>
    <source>
        <strain evidence="2">Heshi-B3</strain>
    </source>
</reference>
<protein>
    <submittedName>
        <fullName evidence="1">Nucleoside-diphosphate sugar epimerase</fullName>
    </submittedName>
</protein>
<accession>A0A0U9H5J1</accession>
<dbReference type="EMBL" id="BBXV01000023">
    <property type="protein sequence ID" value="GAQ17975.1"/>
    <property type="molecule type" value="Genomic_DNA"/>
</dbReference>
<evidence type="ECO:0000313" key="1">
    <source>
        <dbReference type="EMBL" id="GAQ17975.1"/>
    </source>
</evidence>
<sequence>MKLHSIGSKYNPNYIYNRLPRNPRTNTEIIAGRMDKKILVRNLMIFTIKITDRLIDTKKTLNGYACLPQFLLLPVPC</sequence>
<dbReference type="AlphaFoldDB" id="A0A0U9H5J1"/>